<feature type="compositionally biased region" description="Basic residues" evidence="1">
    <location>
        <begin position="32"/>
        <end position="41"/>
    </location>
</feature>
<accession>A0A8H7ST85</accession>
<feature type="region of interest" description="Disordered" evidence="1">
    <location>
        <begin position="1"/>
        <end position="81"/>
    </location>
</feature>
<dbReference type="Proteomes" id="UP000613177">
    <property type="component" value="Unassembled WGS sequence"/>
</dbReference>
<name>A0A8H7ST85_9FUNG</name>
<reference evidence="2" key="1">
    <citation type="submission" date="2021-01" db="EMBL/GenBank/DDBJ databases">
        <title>Metabolic potential, ecology and presence of endohyphal bacteria is reflected in genomic diversity of Mucoromycotina.</title>
        <authorList>
            <person name="Muszewska A."/>
            <person name="Okrasinska A."/>
            <person name="Steczkiewicz K."/>
            <person name="Drgas O."/>
            <person name="Orlowska M."/>
            <person name="Perlinska-Lenart U."/>
            <person name="Aleksandrzak-Piekarczyk T."/>
            <person name="Szatraj K."/>
            <person name="Zielenkiewicz U."/>
            <person name="Pilsyk S."/>
            <person name="Malc E."/>
            <person name="Mieczkowski P."/>
            <person name="Kruszewska J.S."/>
            <person name="Biernat P."/>
            <person name="Pawlowska J."/>
        </authorList>
    </citation>
    <scope>NUCLEOTIDE SEQUENCE</scope>
    <source>
        <strain evidence="2">WA0000018081</strain>
    </source>
</reference>
<evidence type="ECO:0000256" key="1">
    <source>
        <dbReference type="SAM" id="MobiDB-lite"/>
    </source>
</evidence>
<feature type="compositionally biased region" description="Basic and acidic residues" evidence="1">
    <location>
        <begin position="42"/>
        <end position="52"/>
    </location>
</feature>
<protein>
    <submittedName>
        <fullName evidence="2">Uncharacterized protein</fullName>
    </submittedName>
</protein>
<sequence>MRPIIYPETEELIRNKKQQKFQVRVEEERQSSNRRRGKRKKDTPEEKKAKADARKRRRIEQDSSSSGPVCKSCGQPGHTTSASRLCPNHEYTIKERLGMAFPTSYQLYTVSITLKSFIRQDEGNPNKLLEYQERIITQSSFLREVVYKAQLLVNYYILNNANNNVEYLSNDIFEKNFWYRVCRLIYGKITIEELQNFYPRLPGIQEAYNHLQALENVNLLVEKEGLVGYGQIVLSACDTVATAYNNFYVENYETYIGNYFIYRLKQEYTNIKMPLVKKVVYDYVLDEVLKNDTRNRVPRLPLSREEVTKNPFIVLSIMTYIIEFYEQVNIQLQENAQPEQSEELLEQTTEQPPAQTVELVRPQTQMRQPQRPRLFSLFPNPSLKWRFIKIDGQNLSTLFPDTRLQREENETNFALATRCFFNSFDFTKLKIRNLTKLQELPRQKRRMFLNSIYTDGYTCRISFARSVPETLEEDKVNLEIADFNADEIENFFRPCFLDPGRKNAYVAYYGNEQVRSLTVNEYYCSSGSVNRARKQNTFKIEQGIKDLETQIPTTKTSSVDSYINHLTYLQLNGTIIMEGNVPSKKLAIF</sequence>
<organism evidence="2 3">
    <name type="scientific">Thamnidium elegans</name>
    <dbReference type="NCBI Taxonomy" id="101142"/>
    <lineage>
        <taxon>Eukaryota</taxon>
        <taxon>Fungi</taxon>
        <taxon>Fungi incertae sedis</taxon>
        <taxon>Mucoromycota</taxon>
        <taxon>Mucoromycotina</taxon>
        <taxon>Mucoromycetes</taxon>
        <taxon>Mucorales</taxon>
        <taxon>Mucorineae</taxon>
        <taxon>Mucoraceae</taxon>
        <taxon>Thamnidium</taxon>
    </lineage>
</organism>
<keyword evidence="3" id="KW-1185">Reference proteome</keyword>
<comment type="caution">
    <text evidence="2">The sequence shown here is derived from an EMBL/GenBank/DDBJ whole genome shotgun (WGS) entry which is preliminary data.</text>
</comment>
<evidence type="ECO:0000313" key="2">
    <source>
        <dbReference type="EMBL" id="KAG2235129.1"/>
    </source>
</evidence>
<gene>
    <name evidence="2" type="ORF">INT48_006510</name>
</gene>
<dbReference type="EMBL" id="JAEPRE010000038">
    <property type="protein sequence ID" value="KAG2235129.1"/>
    <property type="molecule type" value="Genomic_DNA"/>
</dbReference>
<evidence type="ECO:0000313" key="3">
    <source>
        <dbReference type="Proteomes" id="UP000613177"/>
    </source>
</evidence>
<dbReference type="AlphaFoldDB" id="A0A8H7ST85"/>
<proteinExistence type="predicted"/>